<evidence type="ECO:0000313" key="3">
    <source>
        <dbReference type="EMBL" id="AHI23212.1"/>
    </source>
</evidence>
<proteinExistence type="predicted"/>
<organism evidence="3 4">
    <name type="scientific">Corynebacterium vitaeruminis DSM 20294</name>
    <dbReference type="NCBI Taxonomy" id="1224164"/>
    <lineage>
        <taxon>Bacteria</taxon>
        <taxon>Bacillati</taxon>
        <taxon>Actinomycetota</taxon>
        <taxon>Actinomycetes</taxon>
        <taxon>Mycobacteriales</taxon>
        <taxon>Corynebacteriaceae</taxon>
        <taxon>Corynebacterium</taxon>
    </lineage>
</organism>
<protein>
    <recommendedName>
        <fullName evidence="5">DUF3043 domain-containing protein</fullName>
    </recommendedName>
</protein>
<keyword evidence="2" id="KW-0812">Transmembrane</keyword>
<dbReference type="eggNOG" id="ENOG5031D67">
    <property type="taxonomic scope" value="Bacteria"/>
</dbReference>
<evidence type="ECO:0000313" key="4">
    <source>
        <dbReference type="Proteomes" id="UP000019222"/>
    </source>
</evidence>
<dbReference type="InterPro" id="IPR021403">
    <property type="entry name" value="DUF3043"/>
</dbReference>
<feature type="compositionally biased region" description="Basic and acidic residues" evidence="1">
    <location>
        <begin position="1"/>
        <end position="20"/>
    </location>
</feature>
<feature type="transmembrane region" description="Helical" evidence="2">
    <location>
        <begin position="149"/>
        <end position="172"/>
    </location>
</feature>
<dbReference type="RefSeq" id="WP_025253228.1">
    <property type="nucleotide sequence ID" value="NZ_CP004353.1"/>
</dbReference>
<dbReference type="STRING" id="1224164.B843_09135"/>
<dbReference type="AlphaFoldDB" id="W5Y1W4"/>
<feature type="transmembrane region" description="Helical" evidence="2">
    <location>
        <begin position="124"/>
        <end position="143"/>
    </location>
</feature>
<keyword evidence="4" id="KW-1185">Reference proteome</keyword>
<reference evidence="3 4" key="1">
    <citation type="submission" date="2013-02" db="EMBL/GenBank/DDBJ databases">
        <title>The complete genome sequence of Corynebacterium vitaeruminis DSM 20294.</title>
        <authorList>
            <person name="Ruckert C."/>
            <person name="Albersmeier A."/>
            <person name="Kalinowski J."/>
        </authorList>
    </citation>
    <scope>NUCLEOTIDE SEQUENCE [LARGE SCALE GENOMIC DNA]</scope>
    <source>
        <strain evidence="4">ATCC 10234</strain>
    </source>
</reference>
<evidence type="ECO:0000256" key="2">
    <source>
        <dbReference type="SAM" id="Phobius"/>
    </source>
</evidence>
<dbReference type="Pfam" id="PF11241">
    <property type="entry name" value="DUF3043"/>
    <property type="match status" value="1"/>
</dbReference>
<keyword evidence="2" id="KW-0472">Membrane</keyword>
<name>W5Y1W4_9CORY</name>
<feature type="region of interest" description="Disordered" evidence="1">
    <location>
        <begin position="1"/>
        <end position="97"/>
    </location>
</feature>
<gene>
    <name evidence="3" type="ORF">B843_09135</name>
</gene>
<dbReference type="EMBL" id="CP004353">
    <property type="protein sequence ID" value="AHI23212.1"/>
    <property type="molecule type" value="Genomic_DNA"/>
</dbReference>
<evidence type="ECO:0008006" key="5">
    <source>
        <dbReference type="Google" id="ProtNLM"/>
    </source>
</evidence>
<keyword evidence="2" id="KW-1133">Transmembrane helix</keyword>
<dbReference type="PATRIC" id="fig|1224164.3.peg.1844"/>
<dbReference type="Proteomes" id="UP000019222">
    <property type="component" value="Chromosome"/>
</dbReference>
<dbReference type="HOGENOM" id="CLU_091328_0_0_11"/>
<dbReference type="KEGG" id="cvt:B843_09135"/>
<evidence type="ECO:0000256" key="1">
    <source>
        <dbReference type="SAM" id="MobiDB-lite"/>
    </source>
</evidence>
<sequence>MNDANQKDNVDNASASEKHSKAYTPKKGHATPSRKQAQAASGAFEARFSTAESYGESRKKRKELKASMSDEEWKQYKADQKEARRKQQQAAQAAMDRGEEKYLLPRDKGQEKRFIRDFVDARRYLNNLVMPFAIILLVLLFIGQKQQTLGAAVSMVAMVIMIVLFIEGVYLGRKASRAAKAKYPHTTESGFSLGFYAYGRATQPRRWRTPKPRVEIGDKVE</sequence>
<accession>W5Y1W4</accession>
<feature type="compositionally biased region" description="Basic and acidic residues" evidence="1">
    <location>
        <begin position="71"/>
        <end position="82"/>
    </location>
</feature>